<evidence type="ECO:0000256" key="2">
    <source>
        <dbReference type="SAM" id="SignalP"/>
    </source>
</evidence>
<evidence type="ECO:0000313" key="4">
    <source>
        <dbReference type="Proteomes" id="UP001359485"/>
    </source>
</evidence>
<dbReference type="Proteomes" id="UP001359485">
    <property type="component" value="Unassembled WGS sequence"/>
</dbReference>
<gene>
    <name evidence="3" type="ORF">RUM44_013903</name>
</gene>
<comment type="caution">
    <text evidence="3">The sequence shown here is derived from an EMBL/GenBank/DDBJ whole genome shotgun (WGS) entry which is preliminary data.</text>
</comment>
<feature type="chain" id="PRO_5047167508" description="6-Cys domain-containing protein" evidence="2">
    <location>
        <begin position="19"/>
        <end position="1196"/>
    </location>
</feature>
<accession>A0ABR1BFF6</accession>
<keyword evidence="4" id="KW-1185">Reference proteome</keyword>
<reference evidence="3 4" key="1">
    <citation type="submission" date="2023-09" db="EMBL/GenBank/DDBJ databases">
        <title>Genomes of two closely related lineages of the louse Polyplax serrata with different host specificities.</title>
        <authorList>
            <person name="Martinu J."/>
            <person name="Tarabai H."/>
            <person name="Stefka J."/>
            <person name="Hypsa V."/>
        </authorList>
    </citation>
    <scope>NUCLEOTIDE SEQUENCE [LARGE SCALE GENOMIC DNA]</scope>
    <source>
        <strain evidence="3">98ZLc_SE</strain>
    </source>
</reference>
<protein>
    <recommendedName>
        <fullName evidence="5">6-Cys domain-containing protein</fullName>
    </recommendedName>
</protein>
<feature type="signal peptide" evidence="2">
    <location>
        <begin position="1"/>
        <end position="18"/>
    </location>
</feature>
<evidence type="ECO:0008006" key="5">
    <source>
        <dbReference type="Google" id="ProtNLM"/>
    </source>
</evidence>
<dbReference type="EMBL" id="JAWJWF010000001">
    <property type="protein sequence ID" value="KAK6642180.1"/>
    <property type="molecule type" value="Genomic_DNA"/>
</dbReference>
<feature type="region of interest" description="Disordered" evidence="1">
    <location>
        <begin position="1067"/>
        <end position="1087"/>
    </location>
</feature>
<evidence type="ECO:0000256" key="1">
    <source>
        <dbReference type="SAM" id="MobiDB-lite"/>
    </source>
</evidence>
<proteinExistence type="predicted"/>
<feature type="compositionally biased region" description="Acidic residues" evidence="1">
    <location>
        <begin position="230"/>
        <end position="243"/>
    </location>
</feature>
<feature type="region of interest" description="Disordered" evidence="1">
    <location>
        <begin position="224"/>
        <end position="252"/>
    </location>
</feature>
<evidence type="ECO:0000313" key="3">
    <source>
        <dbReference type="EMBL" id="KAK6642180.1"/>
    </source>
</evidence>
<keyword evidence="2" id="KW-0732">Signal</keyword>
<name>A0ABR1BFF6_POLSC</name>
<organism evidence="3 4">
    <name type="scientific">Polyplax serrata</name>
    <name type="common">Common mouse louse</name>
    <dbReference type="NCBI Taxonomy" id="468196"/>
    <lineage>
        <taxon>Eukaryota</taxon>
        <taxon>Metazoa</taxon>
        <taxon>Ecdysozoa</taxon>
        <taxon>Arthropoda</taxon>
        <taxon>Hexapoda</taxon>
        <taxon>Insecta</taxon>
        <taxon>Pterygota</taxon>
        <taxon>Neoptera</taxon>
        <taxon>Paraneoptera</taxon>
        <taxon>Psocodea</taxon>
        <taxon>Troctomorpha</taxon>
        <taxon>Phthiraptera</taxon>
        <taxon>Anoplura</taxon>
        <taxon>Polyplacidae</taxon>
        <taxon>Polyplax</taxon>
    </lineage>
</organism>
<sequence length="1196" mass="135294">MVATLLLFNYLSFPQGAAISSRPSIPINNTLGVNQIFDANIRKVARDAMENNYVKLPPGSDIYFYTTKNNNVLLGHKLQSNEEVTISFIRNCQNGEKFVTTTSMGDPVVEEIGSYGVLKSSVLVPRIKNESDEVEYNKCVYQSLKPVYYVKGFRNILIPADLLYSKAIQNELFPENIDSFEGIRFPLTNLDTSPEEMCDGVVIPTTKSNFTFTSYLNEIGPNLRFNGENSIDDDEGEEEETTDSDGGGKEIYPDKTCNGEVTLFALRNDGILKRITADPYIPEGLHLTFSLLSNVVFHPKFLGGSEHVTMSYITGENGDLIPHSENSHRVTAEAGSSVLFMLGKNGGLFPVKEEKKLDKKVRYYYNGRLVHEGQQLTETFSNCTSVLINNKRIQLFSDNGDVEGEERFPLDFDGSSNDVVLESEQLPNKRHHHHRRHLRKRREASFYDCDRNLNGHPPDFRQPGIRGQLPYSEESGGHIAEYHQQHGLRNPDCYGSHGRRTNNILPEPAPMSEPRYPDAHHPPDIPQGSIKTATAPYDPDCKALSNGYRGSLYAEPADHYLDPEKEDTEVSKAAPLNPRTDLFIFDDKGTRIRLIPEITDSNDVVIYKLTCKGNLVRYPPCKEPEFGFEINFQLLLDEFVLVPTVTTTKRLHLTYVLQENGDLIPSEYNENTFRKAPGSLIYYMLGKNNVLFPIQQVIDMDGNVSFYYQDFFLLKMKDSVDKPLHFTTKGSPLFAFFNSLTIISLSSKPRLNTRVGSNWKQVKPSDSPEPLPKTMYLTGPKGELIRITPYRNRQGSTVVYELDCNGILYRSPKDKKKCIILKSYILLKEGILVPSNDTNGYVYMMSKNGDLFPYLYPDGKIEAPLASSLKYVLCEKGILLPIKLEIIGSSICYIFRDVIVYKERIYCKSCLDRMSEHELDDTCKSKKSSCDTNSNDTNSDMKLFVNKNGDYVFYEKQNKILKRYPPEAVPAYLKYTMGSFEVKPDGSLYQIRYQDPSANVANLMLEPNGDLLEDTRNVNNVRSRYYVLNAKGNLIAVEARRAKKNIYFFKGSTKVCKVPFADDERTPPIDMTATTERTTPLGKDPMNLMEAPYPSNDGKMADTRSLYIPIPLKSVSVSNTADSCHQCGDPEHKKKCDMLKDTLKQVSSGNALPLALELELTDEIIEELKTWAAKCDKVLRRRDVNEQLLKLLNRGP</sequence>